<dbReference type="InParanoid" id="A0A0G4F9F4"/>
<dbReference type="EMBL" id="CDMY01000388">
    <property type="protein sequence ID" value="CEM08881.1"/>
    <property type="molecule type" value="Genomic_DNA"/>
</dbReference>
<proteinExistence type="predicted"/>
<dbReference type="Proteomes" id="UP000041254">
    <property type="component" value="Unassembled WGS sequence"/>
</dbReference>
<gene>
    <name evidence="1" type="ORF">Vbra_8904</name>
</gene>
<reference evidence="1 2" key="1">
    <citation type="submission" date="2014-11" db="EMBL/GenBank/DDBJ databases">
        <authorList>
            <person name="Zhu J."/>
            <person name="Qi W."/>
            <person name="Song R."/>
        </authorList>
    </citation>
    <scope>NUCLEOTIDE SEQUENCE [LARGE SCALE GENOMIC DNA]</scope>
</reference>
<accession>A0A0G4F9F4</accession>
<evidence type="ECO:0000313" key="1">
    <source>
        <dbReference type="EMBL" id="CEM08881.1"/>
    </source>
</evidence>
<dbReference type="AlphaFoldDB" id="A0A0G4F9F4"/>
<protein>
    <submittedName>
        <fullName evidence="1">Uncharacterized protein</fullName>
    </submittedName>
</protein>
<sequence>MSPEIPVIEEPEVEVREHTQFPLDLGFAAINSYETIKFKHFKMCLIDGCLHFTSLGPFPYTAAMHLPHPSVVSPAASQYNLDLYCAPAAFHLFAVHNEGVQQLHDHHNRNYHWHRSHRERDEAHR</sequence>
<keyword evidence="2" id="KW-1185">Reference proteome</keyword>
<evidence type="ECO:0000313" key="2">
    <source>
        <dbReference type="Proteomes" id="UP000041254"/>
    </source>
</evidence>
<dbReference type="VEuPathDB" id="CryptoDB:Vbra_8904"/>
<name>A0A0G4F9F4_VITBC</name>
<organism evidence="1 2">
    <name type="scientific">Vitrella brassicaformis (strain CCMP3155)</name>
    <dbReference type="NCBI Taxonomy" id="1169540"/>
    <lineage>
        <taxon>Eukaryota</taxon>
        <taxon>Sar</taxon>
        <taxon>Alveolata</taxon>
        <taxon>Colpodellida</taxon>
        <taxon>Vitrellaceae</taxon>
        <taxon>Vitrella</taxon>
    </lineage>
</organism>